<dbReference type="RefSeq" id="WP_050431285.1">
    <property type="nucleotide sequence ID" value="NZ_CP012159.1"/>
</dbReference>
<evidence type="ECO:0000259" key="6">
    <source>
        <dbReference type="Pfam" id="PF14464"/>
    </source>
</evidence>
<sequence length="188" mass="20307">MVTLSPPWTRGGLAISRAALQAVEADAIAAYLRDEEACGYLVGPSTEPLLVDEHVRMDNLANKLHALDPEQYFRTARSFFAFNEKRFDDAVRRGEAAGRPVKILYHSHLDAGAYFSPTDIAVMSGGEPPAHEGGSITVGPGPAWPLAFLVTSVRKGEGGASDAPHVDEHRLFFWDGATFAPSPFSIVE</sequence>
<protein>
    <recommendedName>
        <fullName evidence="6">JAB domain-containing protein</fullName>
    </recommendedName>
</protein>
<proteinExistence type="predicted"/>
<dbReference type="Proteomes" id="UP000067626">
    <property type="component" value="Chromosome"/>
</dbReference>
<keyword evidence="5" id="KW-0482">Metalloprotease</keyword>
<organism evidence="7 8">
    <name type="scientific">Chondromyces crocatus</name>
    <dbReference type="NCBI Taxonomy" id="52"/>
    <lineage>
        <taxon>Bacteria</taxon>
        <taxon>Pseudomonadati</taxon>
        <taxon>Myxococcota</taxon>
        <taxon>Polyangia</taxon>
        <taxon>Polyangiales</taxon>
        <taxon>Polyangiaceae</taxon>
        <taxon>Chondromyces</taxon>
    </lineage>
</organism>
<keyword evidence="2" id="KW-0479">Metal-binding</keyword>
<feature type="domain" description="JAB" evidence="6">
    <location>
        <begin position="34"/>
        <end position="126"/>
    </location>
</feature>
<gene>
    <name evidence="7" type="ORF">CMC5_032970</name>
</gene>
<evidence type="ECO:0000256" key="5">
    <source>
        <dbReference type="ARBA" id="ARBA00023049"/>
    </source>
</evidence>
<dbReference type="EMBL" id="CP012159">
    <property type="protein sequence ID" value="AKT39150.1"/>
    <property type="molecule type" value="Genomic_DNA"/>
</dbReference>
<evidence type="ECO:0000313" key="8">
    <source>
        <dbReference type="Proteomes" id="UP000067626"/>
    </source>
</evidence>
<evidence type="ECO:0000313" key="7">
    <source>
        <dbReference type="EMBL" id="AKT39150.1"/>
    </source>
</evidence>
<name>A0A0K1EE59_CHOCO</name>
<keyword evidence="4" id="KW-0862">Zinc</keyword>
<accession>A0A0K1EE59</accession>
<keyword evidence="8" id="KW-1185">Reference proteome</keyword>
<keyword evidence="1" id="KW-0645">Protease</keyword>
<dbReference type="Gene3D" id="3.40.140.10">
    <property type="entry name" value="Cytidine Deaminase, domain 2"/>
    <property type="match status" value="1"/>
</dbReference>
<dbReference type="GO" id="GO:0046872">
    <property type="term" value="F:metal ion binding"/>
    <property type="evidence" value="ECO:0007669"/>
    <property type="project" value="UniProtKB-KW"/>
</dbReference>
<dbReference type="SUPFAM" id="SSF102712">
    <property type="entry name" value="JAB1/MPN domain"/>
    <property type="match status" value="1"/>
</dbReference>
<dbReference type="AlphaFoldDB" id="A0A0K1EE59"/>
<dbReference type="STRING" id="52.CMC5_032970"/>
<dbReference type="InterPro" id="IPR028090">
    <property type="entry name" value="JAB_dom_prok"/>
</dbReference>
<evidence type="ECO:0000256" key="1">
    <source>
        <dbReference type="ARBA" id="ARBA00022670"/>
    </source>
</evidence>
<evidence type="ECO:0000256" key="4">
    <source>
        <dbReference type="ARBA" id="ARBA00022833"/>
    </source>
</evidence>
<dbReference type="GO" id="GO:0006508">
    <property type="term" value="P:proteolysis"/>
    <property type="evidence" value="ECO:0007669"/>
    <property type="project" value="UniProtKB-KW"/>
</dbReference>
<evidence type="ECO:0000256" key="2">
    <source>
        <dbReference type="ARBA" id="ARBA00022723"/>
    </source>
</evidence>
<evidence type="ECO:0000256" key="3">
    <source>
        <dbReference type="ARBA" id="ARBA00022801"/>
    </source>
</evidence>
<dbReference type="Pfam" id="PF14464">
    <property type="entry name" value="Prok-JAB"/>
    <property type="match status" value="1"/>
</dbReference>
<dbReference type="KEGG" id="ccro:CMC5_032970"/>
<keyword evidence="3" id="KW-0378">Hydrolase</keyword>
<dbReference type="GO" id="GO:0008237">
    <property type="term" value="F:metallopeptidase activity"/>
    <property type="evidence" value="ECO:0007669"/>
    <property type="project" value="UniProtKB-KW"/>
</dbReference>
<reference evidence="7 8" key="1">
    <citation type="submission" date="2015-07" db="EMBL/GenBank/DDBJ databases">
        <title>Genome analysis of myxobacterium Chondromyces crocatus Cm c5 reveals a high potential for natural compound synthesis and the genetic basis for the loss of fruiting body formation.</title>
        <authorList>
            <person name="Zaburannyi N."/>
            <person name="Bunk B."/>
            <person name="Maier J."/>
            <person name="Overmann J."/>
            <person name="Mueller R."/>
        </authorList>
    </citation>
    <scope>NUCLEOTIDE SEQUENCE [LARGE SCALE GENOMIC DNA]</scope>
    <source>
        <strain evidence="7 8">Cm c5</strain>
    </source>
</reference>
<dbReference type="OrthoDB" id="9802958at2"/>